<dbReference type="EMBL" id="MSDU01000005">
    <property type="protein sequence ID" value="OLN23695.1"/>
    <property type="molecule type" value="Genomic_DNA"/>
</dbReference>
<dbReference type="InterPro" id="IPR036249">
    <property type="entry name" value="Thioredoxin-like_sf"/>
</dbReference>
<dbReference type="SUPFAM" id="SSF52833">
    <property type="entry name" value="Thioredoxin-like"/>
    <property type="match status" value="1"/>
</dbReference>
<sequence>MKRGGQFMEITVYGADQICAGCVNLPSSKDTYEWLEAAISRKFPDQPFTIEYVDIFSPPDDELKKEMAARVIEDDLFYPVVFIGNEMVAEGNPRLKPIFAKMEKHGYTPGV</sequence>
<dbReference type="STRING" id="1714264.BTO30_02870"/>
<reference evidence="1 2" key="1">
    <citation type="submission" date="2016-12" db="EMBL/GenBank/DDBJ databases">
        <title>Domibacillus antri genome sequencing.</title>
        <authorList>
            <person name="Verma A."/>
            <person name="Krishnamurthi S."/>
        </authorList>
    </citation>
    <scope>NUCLEOTIDE SEQUENCE [LARGE SCALE GENOMIC DNA]</scope>
    <source>
        <strain evidence="1 2">XD80</strain>
    </source>
</reference>
<name>A0A1Q8Q8T4_9BACI</name>
<protein>
    <submittedName>
        <fullName evidence="1">Disulfide oxidoreductase</fullName>
    </submittedName>
</protein>
<dbReference type="Proteomes" id="UP000185568">
    <property type="component" value="Unassembled WGS sequence"/>
</dbReference>
<proteinExistence type="predicted"/>
<evidence type="ECO:0000313" key="2">
    <source>
        <dbReference type="Proteomes" id="UP000185568"/>
    </source>
</evidence>
<accession>A0A1Q8Q8T4</accession>
<dbReference type="PIRSF" id="PIRSF010603">
    <property type="entry name" value="UCP010603"/>
    <property type="match status" value="1"/>
</dbReference>
<dbReference type="Pfam" id="PF07315">
    <property type="entry name" value="DUF1462"/>
    <property type="match status" value="1"/>
</dbReference>
<evidence type="ECO:0000313" key="1">
    <source>
        <dbReference type="EMBL" id="OLN23695.1"/>
    </source>
</evidence>
<dbReference type="InterPro" id="IPR038218">
    <property type="entry name" value="YuzD-like_sp"/>
</dbReference>
<dbReference type="InterPro" id="IPR009190">
    <property type="entry name" value="DUF1462"/>
</dbReference>
<dbReference type="AlphaFoldDB" id="A0A1Q8Q8T4"/>
<organism evidence="1 2">
    <name type="scientific">Domibacillus antri</name>
    <dbReference type="NCBI Taxonomy" id="1714264"/>
    <lineage>
        <taxon>Bacteria</taxon>
        <taxon>Bacillati</taxon>
        <taxon>Bacillota</taxon>
        <taxon>Bacilli</taxon>
        <taxon>Bacillales</taxon>
        <taxon>Bacillaceae</taxon>
        <taxon>Domibacillus</taxon>
    </lineage>
</organism>
<keyword evidence="2" id="KW-1185">Reference proteome</keyword>
<gene>
    <name evidence="1" type="ORF">BTO30_02870</name>
</gene>
<comment type="caution">
    <text evidence="1">The sequence shown here is derived from an EMBL/GenBank/DDBJ whole genome shotgun (WGS) entry which is preliminary data.</text>
</comment>
<dbReference type="Gene3D" id="3.40.30.30">
    <property type="entry name" value="Hypothetical protein sa0798"/>
    <property type="match status" value="1"/>
</dbReference>